<evidence type="ECO:0000313" key="2">
    <source>
        <dbReference type="Proteomes" id="UP001281003"/>
    </source>
</evidence>
<dbReference type="AlphaFoldDB" id="A0AAE0P9G7"/>
<dbReference type="Proteomes" id="UP001281003">
    <property type="component" value="Unassembled WGS sequence"/>
</dbReference>
<organism evidence="1 2">
    <name type="scientific">Sordaria brevicollis</name>
    <dbReference type="NCBI Taxonomy" id="83679"/>
    <lineage>
        <taxon>Eukaryota</taxon>
        <taxon>Fungi</taxon>
        <taxon>Dikarya</taxon>
        <taxon>Ascomycota</taxon>
        <taxon>Pezizomycotina</taxon>
        <taxon>Sordariomycetes</taxon>
        <taxon>Sordariomycetidae</taxon>
        <taxon>Sordariales</taxon>
        <taxon>Sordariaceae</taxon>
        <taxon>Sordaria</taxon>
    </lineage>
</organism>
<gene>
    <name evidence="1" type="ORF">B0T20DRAFT_395735</name>
</gene>
<dbReference type="EMBL" id="JAUTDP010000010">
    <property type="protein sequence ID" value="KAK3395881.1"/>
    <property type="molecule type" value="Genomic_DNA"/>
</dbReference>
<accession>A0AAE0P9G7</accession>
<reference evidence="1" key="1">
    <citation type="journal article" date="2023" name="Mol. Phylogenet. Evol.">
        <title>Genome-scale phylogeny and comparative genomics of the fungal order Sordariales.</title>
        <authorList>
            <person name="Hensen N."/>
            <person name="Bonometti L."/>
            <person name="Westerberg I."/>
            <person name="Brannstrom I.O."/>
            <person name="Guillou S."/>
            <person name="Cros-Aarteil S."/>
            <person name="Calhoun S."/>
            <person name="Haridas S."/>
            <person name="Kuo A."/>
            <person name="Mondo S."/>
            <person name="Pangilinan J."/>
            <person name="Riley R."/>
            <person name="LaButti K."/>
            <person name="Andreopoulos B."/>
            <person name="Lipzen A."/>
            <person name="Chen C."/>
            <person name="Yan M."/>
            <person name="Daum C."/>
            <person name="Ng V."/>
            <person name="Clum A."/>
            <person name="Steindorff A."/>
            <person name="Ohm R.A."/>
            <person name="Martin F."/>
            <person name="Silar P."/>
            <person name="Natvig D.O."/>
            <person name="Lalanne C."/>
            <person name="Gautier V."/>
            <person name="Ament-Velasquez S.L."/>
            <person name="Kruys A."/>
            <person name="Hutchinson M.I."/>
            <person name="Powell A.J."/>
            <person name="Barry K."/>
            <person name="Miller A.N."/>
            <person name="Grigoriev I.V."/>
            <person name="Debuchy R."/>
            <person name="Gladieux P."/>
            <person name="Hiltunen Thoren M."/>
            <person name="Johannesson H."/>
        </authorList>
    </citation>
    <scope>NUCLEOTIDE SEQUENCE</scope>
    <source>
        <strain evidence="1">FGSC 1904</strain>
    </source>
</reference>
<proteinExistence type="predicted"/>
<protein>
    <submittedName>
        <fullName evidence="1">Uncharacterized protein</fullName>
    </submittedName>
</protein>
<evidence type="ECO:0000313" key="1">
    <source>
        <dbReference type="EMBL" id="KAK3395881.1"/>
    </source>
</evidence>
<reference evidence="1" key="2">
    <citation type="submission" date="2023-07" db="EMBL/GenBank/DDBJ databases">
        <authorList>
            <consortium name="Lawrence Berkeley National Laboratory"/>
            <person name="Haridas S."/>
            <person name="Hensen N."/>
            <person name="Bonometti L."/>
            <person name="Westerberg I."/>
            <person name="Brannstrom I.O."/>
            <person name="Guillou S."/>
            <person name="Cros-Aarteil S."/>
            <person name="Calhoun S."/>
            <person name="Kuo A."/>
            <person name="Mondo S."/>
            <person name="Pangilinan J."/>
            <person name="Riley R."/>
            <person name="LaButti K."/>
            <person name="Andreopoulos B."/>
            <person name="Lipzen A."/>
            <person name="Chen C."/>
            <person name="Yanf M."/>
            <person name="Daum C."/>
            <person name="Ng V."/>
            <person name="Clum A."/>
            <person name="Steindorff A."/>
            <person name="Ohm R."/>
            <person name="Martin F."/>
            <person name="Silar P."/>
            <person name="Natvig D."/>
            <person name="Lalanne C."/>
            <person name="Gautier V."/>
            <person name="Ament-velasquez S.L."/>
            <person name="Kruys A."/>
            <person name="Hutchinson M.I."/>
            <person name="Powell A.J."/>
            <person name="Barry K."/>
            <person name="Miller A.N."/>
            <person name="Grigoriev I.V."/>
            <person name="Debuchy R."/>
            <person name="Gladieux P."/>
            <person name="Thoren M.H."/>
            <person name="Johannesson H."/>
        </authorList>
    </citation>
    <scope>NUCLEOTIDE SEQUENCE</scope>
    <source>
        <strain evidence="1">FGSC 1904</strain>
    </source>
</reference>
<keyword evidence="2" id="KW-1185">Reference proteome</keyword>
<sequence length="159" mass="17660">MGQGLGQPGKSGAGRQGPTLVPPVSILFCAIAAASVRAGANSRRVPGFTGQNTKNTIFKLGMVSVSPLPLQLRKLFISKGPISDRIWPSARYSYHIVSKTLYSQQFITTRRISRARNQANRFSPSLPWMNTLRSDPRQLALEFLQWFAAVPVVHVQWWP</sequence>
<name>A0AAE0P9G7_SORBR</name>
<comment type="caution">
    <text evidence="1">The sequence shown here is derived from an EMBL/GenBank/DDBJ whole genome shotgun (WGS) entry which is preliminary data.</text>
</comment>